<organism evidence="2 3">
    <name type="scientific">Panicum miliaceum</name>
    <name type="common">Proso millet</name>
    <name type="synonym">Broomcorn millet</name>
    <dbReference type="NCBI Taxonomy" id="4540"/>
    <lineage>
        <taxon>Eukaryota</taxon>
        <taxon>Viridiplantae</taxon>
        <taxon>Streptophyta</taxon>
        <taxon>Embryophyta</taxon>
        <taxon>Tracheophyta</taxon>
        <taxon>Spermatophyta</taxon>
        <taxon>Magnoliopsida</taxon>
        <taxon>Liliopsida</taxon>
        <taxon>Poales</taxon>
        <taxon>Poaceae</taxon>
        <taxon>PACMAD clade</taxon>
        <taxon>Panicoideae</taxon>
        <taxon>Panicodae</taxon>
        <taxon>Paniceae</taxon>
        <taxon>Panicinae</taxon>
        <taxon>Panicum</taxon>
        <taxon>Panicum sect. Panicum</taxon>
    </lineage>
</organism>
<name>A0A3L6QGA2_PANMI</name>
<feature type="chain" id="PRO_5018286832" evidence="1">
    <location>
        <begin position="27"/>
        <end position="146"/>
    </location>
</feature>
<comment type="caution">
    <text evidence="2">The sequence shown here is derived from an EMBL/GenBank/DDBJ whole genome shotgun (WGS) entry which is preliminary data.</text>
</comment>
<dbReference type="OrthoDB" id="581127at2759"/>
<evidence type="ECO:0000256" key="1">
    <source>
        <dbReference type="SAM" id="SignalP"/>
    </source>
</evidence>
<gene>
    <name evidence="2" type="ORF">C2845_PM12G01660</name>
</gene>
<protein>
    <submittedName>
        <fullName evidence="2">Uncharacterized protein</fullName>
    </submittedName>
</protein>
<evidence type="ECO:0000313" key="3">
    <source>
        <dbReference type="Proteomes" id="UP000275267"/>
    </source>
</evidence>
<sequence length="146" mass="15321">MKGSNGGGSLLSVTLIWLAILFGCLALSAQCHSHELLKNVGCTRGVYLTGSASNRSAYHTQIECPPAADDDGESKLKLIFCTVKCFCNGVHGDAICYCCQKPPGPVCYEQLADCQANCPTCNPDCPPGAAAEGQRLLATTNATSYL</sequence>
<keyword evidence="3" id="KW-1185">Reference proteome</keyword>
<feature type="signal peptide" evidence="1">
    <location>
        <begin position="1"/>
        <end position="26"/>
    </location>
</feature>
<keyword evidence="1" id="KW-0732">Signal</keyword>
<dbReference type="Proteomes" id="UP000275267">
    <property type="component" value="Unassembled WGS sequence"/>
</dbReference>
<dbReference type="AlphaFoldDB" id="A0A3L6QGA2"/>
<proteinExistence type="predicted"/>
<reference evidence="3" key="1">
    <citation type="journal article" date="2019" name="Nat. Commun.">
        <title>The genome of broomcorn millet.</title>
        <authorList>
            <person name="Zou C."/>
            <person name="Miki D."/>
            <person name="Li D."/>
            <person name="Tang Q."/>
            <person name="Xiao L."/>
            <person name="Rajput S."/>
            <person name="Deng P."/>
            <person name="Jia W."/>
            <person name="Huang R."/>
            <person name="Zhang M."/>
            <person name="Sun Y."/>
            <person name="Hu J."/>
            <person name="Fu X."/>
            <person name="Schnable P.S."/>
            <person name="Li F."/>
            <person name="Zhang H."/>
            <person name="Feng B."/>
            <person name="Zhu X."/>
            <person name="Liu R."/>
            <person name="Schnable J.C."/>
            <person name="Zhu J.-K."/>
            <person name="Zhang H."/>
        </authorList>
    </citation>
    <scope>NUCLEOTIDE SEQUENCE [LARGE SCALE GENOMIC DNA]</scope>
</reference>
<accession>A0A3L6QGA2</accession>
<evidence type="ECO:0000313" key="2">
    <source>
        <dbReference type="EMBL" id="RLM79654.1"/>
    </source>
</evidence>
<dbReference type="EMBL" id="PQIB02000012">
    <property type="protein sequence ID" value="RLM79654.1"/>
    <property type="molecule type" value="Genomic_DNA"/>
</dbReference>
<dbReference type="PROSITE" id="PS51257">
    <property type="entry name" value="PROKAR_LIPOPROTEIN"/>
    <property type="match status" value="1"/>
</dbReference>